<name>A0A2T4JIC5_9RHOB</name>
<sequence length="141" mass="14972">MTPADLAALHAVCFLTPRPWSAAEFVALTGRADTFLLTESQGFLLGRVVAGEAELLTLAVAPVARRQGTARRLLARFQAEAMARSAETAFLEVSAANAPARALYATAGWAEAGLRRGYYRRPEGGAEDALILTLDLPATTL</sequence>
<dbReference type="PANTHER" id="PTHR13947:SF37">
    <property type="entry name" value="LD18367P"/>
    <property type="match status" value="1"/>
</dbReference>
<organism evidence="3 4">
    <name type="scientific">Phaeovulum veldkampii DSM 11550</name>
    <dbReference type="NCBI Taxonomy" id="1185920"/>
    <lineage>
        <taxon>Bacteria</taxon>
        <taxon>Pseudomonadati</taxon>
        <taxon>Pseudomonadota</taxon>
        <taxon>Alphaproteobacteria</taxon>
        <taxon>Rhodobacterales</taxon>
        <taxon>Paracoccaceae</taxon>
        <taxon>Phaeovulum</taxon>
    </lineage>
</organism>
<keyword evidence="4" id="KW-1185">Reference proteome</keyword>
<reference evidence="3 4" key="1">
    <citation type="submission" date="2018-03" db="EMBL/GenBank/DDBJ databases">
        <title>Rhodobacter veldkampii.</title>
        <authorList>
            <person name="Meyer T.E."/>
            <person name="Miller S."/>
            <person name="Lodha T."/>
            <person name="Gandham S."/>
            <person name="Chintalapati S."/>
            <person name="Chintalapati V.R."/>
        </authorList>
    </citation>
    <scope>NUCLEOTIDE SEQUENCE [LARGE SCALE GENOMIC DNA]</scope>
    <source>
        <strain evidence="3 4">DSM 11550</strain>
    </source>
</reference>
<accession>A0A2T4JIC5</accession>
<dbReference type="OrthoDB" id="9804026at2"/>
<comment type="caution">
    <text evidence="3">The sequence shown here is derived from an EMBL/GenBank/DDBJ whole genome shotgun (WGS) entry which is preliminary data.</text>
</comment>
<dbReference type="Gene3D" id="3.40.630.30">
    <property type="match status" value="1"/>
</dbReference>
<dbReference type="GO" id="GO:0008080">
    <property type="term" value="F:N-acetyltransferase activity"/>
    <property type="evidence" value="ECO:0007669"/>
    <property type="project" value="InterPro"/>
</dbReference>
<evidence type="ECO:0000256" key="1">
    <source>
        <dbReference type="ARBA" id="ARBA00022679"/>
    </source>
</evidence>
<dbReference type="PROSITE" id="PS51186">
    <property type="entry name" value="GNAT"/>
    <property type="match status" value="1"/>
</dbReference>
<dbReference type="SUPFAM" id="SSF55729">
    <property type="entry name" value="Acyl-CoA N-acyltransferases (Nat)"/>
    <property type="match status" value="1"/>
</dbReference>
<dbReference type="InterPro" id="IPR050769">
    <property type="entry name" value="NAT_camello-type"/>
</dbReference>
<feature type="domain" description="N-acetyltransferase" evidence="2">
    <location>
        <begin position="1"/>
        <end position="137"/>
    </location>
</feature>
<keyword evidence="1 3" id="KW-0808">Transferase</keyword>
<dbReference type="Proteomes" id="UP000241899">
    <property type="component" value="Unassembled WGS sequence"/>
</dbReference>
<dbReference type="AlphaFoldDB" id="A0A2T4JIC5"/>
<evidence type="ECO:0000259" key="2">
    <source>
        <dbReference type="PROSITE" id="PS51186"/>
    </source>
</evidence>
<dbReference type="CDD" id="cd04301">
    <property type="entry name" value="NAT_SF"/>
    <property type="match status" value="1"/>
</dbReference>
<dbReference type="PANTHER" id="PTHR13947">
    <property type="entry name" value="GNAT FAMILY N-ACETYLTRANSFERASE"/>
    <property type="match status" value="1"/>
</dbReference>
<protein>
    <submittedName>
        <fullName evidence="3">Ribosomal-protein-alanine acetyltransferase</fullName>
    </submittedName>
</protein>
<gene>
    <name evidence="3" type="ORF">C5F46_08305</name>
</gene>
<dbReference type="RefSeq" id="WP_107324889.1">
    <property type="nucleotide sequence ID" value="NZ_NHSP01000071.1"/>
</dbReference>
<dbReference type="Pfam" id="PF00583">
    <property type="entry name" value="Acetyltransf_1"/>
    <property type="match status" value="1"/>
</dbReference>
<evidence type="ECO:0000313" key="4">
    <source>
        <dbReference type="Proteomes" id="UP000241899"/>
    </source>
</evidence>
<evidence type="ECO:0000313" key="3">
    <source>
        <dbReference type="EMBL" id="PTE17656.1"/>
    </source>
</evidence>
<dbReference type="InterPro" id="IPR016181">
    <property type="entry name" value="Acyl_CoA_acyltransferase"/>
</dbReference>
<dbReference type="EMBL" id="PZKF01000015">
    <property type="protein sequence ID" value="PTE17656.1"/>
    <property type="molecule type" value="Genomic_DNA"/>
</dbReference>
<proteinExistence type="predicted"/>
<dbReference type="InterPro" id="IPR000182">
    <property type="entry name" value="GNAT_dom"/>
</dbReference>